<evidence type="ECO:0000313" key="1">
    <source>
        <dbReference type="EMBL" id="RDK96002.1"/>
    </source>
</evidence>
<dbReference type="Proteomes" id="UP000254848">
    <property type="component" value="Unassembled WGS sequence"/>
</dbReference>
<comment type="caution">
    <text evidence="1">The sequence shown here is derived from an EMBL/GenBank/DDBJ whole genome shotgun (WGS) entry which is preliminary data.</text>
</comment>
<protein>
    <submittedName>
        <fullName evidence="1">Uncharacterized protein</fullName>
    </submittedName>
</protein>
<organism evidence="1 2">
    <name type="scientific">Enterobacillus tribolii</name>
    <dbReference type="NCBI Taxonomy" id="1487935"/>
    <lineage>
        <taxon>Bacteria</taxon>
        <taxon>Pseudomonadati</taxon>
        <taxon>Pseudomonadota</taxon>
        <taxon>Gammaproteobacteria</taxon>
        <taxon>Enterobacterales</taxon>
        <taxon>Hafniaceae</taxon>
        <taxon>Enterobacillus</taxon>
    </lineage>
</organism>
<reference evidence="1 2" key="1">
    <citation type="submission" date="2018-07" db="EMBL/GenBank/DDBJ databases">
        <title>Genomic Encyclopedia of Type Strains, Phase IV (KMG-IV): sequencing the most valuable type-strain genomes for metagenomic binning, comparative biology and taxonomic classification.</title>
        <authorList>
            <person name="Goeker M."/>
        </authorList>
    </citation>
    <scope>NUCLEOTIDE SEQUENCE [LARGE SCALE GENOMIC DNA]</scope>
    <source>
        <strain evidence="1 2">DSM 103736</strain>
    </source>
</reference>
<dbReference type="AlphaFoldDB" id="A0A370R265"/>
<dbReference type="RefSeq" id="WP_260503203.1">
    <property type="nucleotide sequence ID" value="NZ_QRAP01000002.1"/>
</dbReference>
<sequence>MECAHTLWQHRVLLTTLFIGIHDVIVMRIRDNYAITTAILT</sequence>
<proteinExistence type="predicted"/>
<dbReference type="EMBL" id="QRAP01000002">
    <property type="protein sequence ID" value="RDK96002.1"/>
    <property type="molecule type" value="Genomic_DNA"/>
</dbReference>
<accession>A0A370R265</accession>
<evidence type="ECO:0000313" key="2">
    <source>
        <dbReference type="Proteomes" id="UP000254848"/>
    </source>
</evidence>
<keyword evidence="2" id="KW-1185">Reference proteome</keyword>
<name>A0A370R265_9GAMM</name>
<gene>
    <name evidence="1" type="ORF">C8D90_102489</name>
</gene>